<evidence type="ECO:0000313" key="4">
    <source>
        <dbReference type="Proteomes" id="UP001595797"/>
    </source>
</evidence>
<dbReference type="EMBL" id="JBHSIW010000026">
    <property type="protein sequence ID" value="MFC4905497.1"/>
    <property type="molecule type" value="Genomic_DNA"/>
</dbReference>
<dbReference type="Proteomes" id="UP001595797">
    <property type="component" value="Unassembled WGS sequence"/>
</dbReference>
<gene>
    <name evidence="3" type="ORF">ACFPCS_18195</name>
</gene>
<dbReference type="Pfam" id="PF11774">
    <property type="entry name" value="Lsr2"/>
    <property type="match status" value="1"/>
</dbReference>
<keyword evidence="4" id="KW-1185">Reference proteome</keyword>
<dbReference type="InterPro" id="IPR024412">
    <property type="entry name" value="Lsr2_dim_dom"/>
</dbReference>
<evidence type="ECO:0000313" key="3">
    <source>
        <dbReference type="EMBL" id="MFC4905497.1"/>
    </source>
</evidence>
<protein>
    <submittedName>
        <fullName evidence="3">Histone-like nucleoid-structuring protein Lsr2</fullName>
    </submittedName>
</protein>
<organism evidence="3 4">
    <name type="scientific">Kocuria oceani</name>
    <dbReference type="NCBI Taxonomy" id="988827"/>
    <lineage>
        <taxon>Bacteria</taxon>
        <taxon>Bacillati</taxon>
        <taxon>Actinomycetota</taxon>
        <taxon>Actinomycetes</taxon>
        <taxon>Micrococcales</taxon>
        <taxon>Micrococcaceae</taxon>
        <taxon>Kocuria</taxon>
    </lineage>
</organism>
<comment type="caution">
    <text evidence="3">The sequence shown here is derived from an EMBL/GenBank/DDBJ whole genome shotgun (WGS) entry which is preliminary data.</text>
</comment>
<feature type="domain" description="Lsr2 dimerization" evidence="2">
    <location>
        <begin position="1"/>
        <end position="42"/>
    </location>
</feature>
<dbReference type="InterPro" id="IPR042261">
    <property type="entry name" value="Lsr2-like_dimerization"/>
</dbReference>
<feature type="region of interest" description="Disordered" evidence="1">
    <location>
        <begin position="1"/>
        <end position="20"/>
    </location>
</feature>
<dbReference type="RefSeq" id="WP_083665265.1">
    <property type="nucleotide sequence ID" value="NZ_JARAMH010000022.1"/>
</dbReference>
<reference evidence="4" key="1">
    <citation type="journal article" date="2019" name="Int. J. Syst. Evol. Microbiol.">
        <title>The Global Catalogue of Microorganisms (GCM) 10K type strain sequencing project: providing services to taxonomists for standard genome sequencing and annotation.</title>
        <authorList>
            <consortium name="The Broad Institute Genomics Platform"/>
            <consortium name="The Broad Institute Genome Sequencing Center for Infectious Disease"/>
            <person name="Wu L."/>
            <person name="Ma J."/>
        </authorList>
    </citation>
    <scope>NUCLEOTIDE SEQUENCE [LARGE SCALE GENOMIC DNA]</scope>
    <source>
        <strain evidence="4">CGMCC 4.6946</strain>
    </source>
</reference>
<name>A0ABV9TRP9_9MICC</name>
<accession>A0ABV9TRP9</accession>
<feature type="region of interest" description="Disordered" evidence="1">
    <location>
        <begin position="28"/>
        <end position="58"/>
    </location>
</feature>
<dbReference type="Gene3D" id="3.30.60.230">
    <property type="entry name" value="Lsr2, dimerization domain"/>
    <property type="match status" value="1"/>
</dbReference>
<sequence>MAQKVGAHLEDDLNGGPAEDAIQFSLDGKIYGPDLSTPDAETTSISDGRGTPLTVKTF</sequence>
<evidence type="ECO:0000256" key="1">
    <source>
        <dbReference type="SAM" id="MobiDB-lite"/>
    </source>
</evidence>
<evidence type="ECO:0000259" key="2">
    <source>
        <dbReference type="Pfam" id="PF11774"/>
    </source>
</evidence>
<proteinExistence type="predicted"/>